<dbReference type="EMBL" id="JAOSHN010000001">
    <property type="protein sequence ID" value="MCU7377001.1"/>
    <property type="molecule type" value="Genomic_DNA"/>
</dbReference>
<gene>
    <name evidence="2" type="ORF">OBO34_01390</name>
</gene>
<evidence type="ECO:0000313" key="2">
    <source>
        <dbReference type="EMBL" id="MCU7377001.1"/>
    </source>
</evidence>
<keyword evidence="1" id="KW-1133">Transmembrane helix</keyword>
<feature type="transmembrane region" description="Helical" evidence="1">
    <location>
        <begin position="75"/>
        <end position="95"/>
    </location>
</feature>
<feature type="transmembrane region" description="Helical" evidence="1">
    <location>
        <begin position="40"/>
        <end position="63"/>
    </location>
</feature>
<keyword evidence="1" id="KW-0812">Transmembrane</keyword>
<feature type="transmembrane region" description="Helical" evidence="1">
    <location>
        <begin position="12"/>
        <end position="34"/>
    </location>
</feature>
<organism evidence="2 3">
    <name type="scientific">Hominibacterium faecale</name>
    <dbReference type="NCBI Taxonomy" id="2839743"/>
    <lineage>
        <taxon>Bacteria</taxon>
        <taxon>Bacillati</taxon>
        <taxon>Bacillota</taxon>
        <taxon>Clostridia</taxon>
        <taxon>Peptostreptococcales</taxon>
        <taxon>Anaerovoracaceae</taxon>
        <taxon>Hominibacterium</taxon>
    </lineage>
</organism>
<keyword evidence="3" id="KW-1185">Reference proteome</keyword>
<proteinExistence type="predicted"/>
<protein>
    <submittedName>
        <fullName evidence="2">Uncharacterized protein</fullName>
    </submittedName>
</protein>
<evidence type="ECO:0000256" key="1">
    <source>
        <dbReference type="SAM" id="Phobius"/>
    </source>
</evidence>
<dbReference type="RefSeq" id="WP_253020532.1">
    <property type="nucleotide sequence ID" value="NZ_JAJAGH010000005.1"/>
</dbReference>
<evidence type="ECO:0000313" key="3">
    <source>
        <dbReference type="Proteomes" id="UP001065549"/>
    </source>
</evidence>
<feature type="transmembrane region" description="Helical" evidence="1">
    <location>
        <begin position="151"/>
        <end position="172"/>
    </location>
</feature>
<feature type="transmembrane region" description="Helical" evidence="1">
    <location>
        <begin position="178"/>
        <end position="199"/>
    </location>
</feature>
<keyword evidence="1" id="KW-0472">Membrane</keyword>
<dbReference type="AlphaFoldDB" id="A0A9J6QIS6"/>
<sequence>MTMPKERIYDLRGLKIIFAAITTQLIMTGIGAFLGEILLLQFLFVLIWLAIYVAIFIGTIGMSSCNGYFQEAKKMMILLVILEILQILAALGNMAAAESGIMMTRSITRMQTISAILMLKYVYDLLQGCQMIGHAEQDYDLSDRCRRAWPLYLTCIIASVVISFILMAFPQILVKNLFLFLGTLTAEIILGMLADVFILRAIHKTYCLYEGKAQHGFY</sequence>
<name>A0A9J6QIS6_9FIRM</name>
<accession>A0A9J6QIS6</accession>
<comment type="caution">
    <text evidence="2">The sequence shown here is derived from an EMBL/GenBank/DDBJ whole genome shotgun (WGS) entry which is preliminary data.</text>
</comment>
<reference evidence="2" key="1">
    <citation type="submission" date="2022-09" db="EMBL/GenBank/DDBJ databases">
        <title>Culturomic study of gut microbiota in children with autism spectrum disorder.</title>
        <authorList>
            <person name="Efimov B.A."/>
            <person name="Chaplin A.V."/>
            <person name="Sokolova S.R."/>
            <person name="Pikina A.P."/>
            <person name="Korzhanova M."/>
            <person name="Belova V."/>
            <person name="Korostin D."/>
        </authorList>
    </citation>
    <scope>NUCLEOTIDE SEQUENCE</scope>
    <source>
        <strain evidence="2">ASD5510</strain>
    </source>
</reference>
<dbReference type="Proteomes" id="UP001065549">
    <property type="component" value="Unassembled WGS sequence"/>
</dbReference>